<keyword evidence="3" id="KW-1185">Reference proteome</keyword>
<dbReference type="Pfam" id="PF17885">
    <property type="entry name" value="Smoa_sbd"/>
    <property type="match status" value="1"/>
</dbReference>
<dbReference type="Proteomes" id="UP001162834">
    <property type="component" value="Chromosome"/>
</dbReference>
<dbReference type="RefSeq" id="WP_259315712.1">
    <property type="nucleotide sequence ID" value="NZ_CP087164.1"/>
</dbReference>
<dbReference type="KEGG" id="sbae:DSM104329_02429"/>
<organism evidence="2 3">
    <name type="scientific">Capillimicrobium parvum</name>
    <dbReference type="NCBI Taxonomy" id="2884022"/>
    <lineage>
        <taxon>Bacteria</taxon>
        <taxon>Bacillati</taxon>
        <taxon>Actinomycetota</taxon>
        <taxon>Thermoleophilia</taxon>
        <taxon>Solirubrobacterales</taxon>
        <taxon>Capillimicrobiaceae</taxon>
        <taxon>Capillimicrobium</taxon>
    </lineage>
</organism>
<dbReference type="EMBL" id="CP087164">
    <property type="protein sequence ID" value="UGS36032.1"/>
    <property type="molecule type" value="Genomic_DNA"/>
</dbReference>
<dbReference type="InterPro" id="IPR036188">
    <property type="entry name" value="FAD/NAD-bd_sf"/>
</dbReference>
<dbReference type="PRINTS" id="PR00420">
    <property type="entry name" value="RNGMNOXGNASE"/>
</dbReference>
<evidence type="ECO:0000313" key="2">
    <source>
        <dbReference type="EMBL" id="UGS36032.1"/>
    </source>
</evidence>
<keyword evidence="2" id="KW-0560">Oxidoreductase</keyword>
<gene>
    <name evidence="2" type="primary">styA_2</name>
    <name evidence="2" type="ORF">DSM104329_02429</name>
</gene>
<reference evidence="2" key="1">
    <citation type="journal article" date="2022" name="Int. J. Syst. Evol. Microbiol.">
        <title>Pseudomonas aegrilactucae sp. nov. and Pseudomonas morbosilactucae sp. nov., pathogens causing bacterial rot of lettuce in Japan.</title>
        <authorList>
            <person name="Sawada H."/>
            <person name="Fujikawa T."/>
            <person name="Satou M."/>
        </authorList>
    </citation>
    <scope>NUCLEOTIDE SEQUENCE</scope>
    <source>
        <strain evidence="2">0166_1</strain>
    </source>
</reference>
<evidence type="ECO:0000259" key="1">
    <source>
        <dbReference type="Pfam" id="PF17885"/>
    </source>
</evidence>
<name>A0A9E6XX05_9ACTN</name>
<protein>
    <submittedName>
        <fullName evidence="2">Styrene monooxygenase StyA</fullName>
        <ecNumber evidence="2">1.14.14.11</ecNumber>
    </submittedName>
</protein>
<keyword evidence="2" id="KW-0503">Monooxygenase</keyword>
<proteinExistence type="predicted"/>
<dbReference type="AlphaFoldDB" id="A0A9E6XX05"/>
<evidence type="ECO:0000313" key="3">
    <source>
        <dbReference type="Proteomes" id="UP001162834"/>
    </source>
</evidence>
<dbReference type="GO" id="GO:0004497">
    <property type="term" value="F:monooxygenase activity"/>
    <property type="evidence" value="ECO:0007669"/>
    <property type="project" value="UniProtKB-KW"/>
</dbReference>
<accession>A0A9E6XX05</accession>
<dbReference type="InterPro" id="IPR041654">
    <property type="entry name" value="StyA_sbd"/>
</dbReference>
<feature type="domain" description="Styrene monooxygenase StyA putative substrate binding" evidence="1">
    <location>
        <begin position="146"/>
        <end position="253"/>
    </location>
</feature>
<dbReference type="Gene3D" id="3.30.9.40">
    <property type="match status" value="1"/>
</dbReference>
<dbReference type="Gene3D" id="3.50.50.60">
    <property type="entry name" value="FAD/NAD(P)-binding domain"/>
    <property type="match status" value="2"/>
</dbReference>
<dbReference type="EC" id="1.14.14.11" evidence="2"/>
<sequence>MSKIAIVGAGQAGLELALGLLQNGFEVTVVTNRTGEEIRTGRVLSSQCMFDRALQTERNLGLNLWDDECPPVEGIGLVVVGPEGSTVIDWAARLTAPAQSVDQRVKIPAWMDLLTQRGGELRHADAGVAELDDLARSHDLVVVASGKGEIGRLFGRDEERSPYGEPQRALALTYVEGYRDRDDFPAVTFNLIPGVGEYFWFPALTTTGPCHIMVFEGIPGGPMDCWGDVSTPDEHLARSLEILERHMPWEAERARGARLTDPNGILAGRLTPTVRHPVAELPSGAPILGMADVVVLNDPITGQGSNNAAKCAGHYLASIVDRRDGFDRAWMQATFDRYWQEARPVTEWTNMLLAPPAEHVVEVLGAAGAIPGLASRIVNGFDDASNLMPWWGDAEAAREVVAREAQPA</sequence>
<dbReference type="SUPFAM" id="SSF51905">
    <property type="entry name" value="FAD/NAD(P)-binding domain"/>
    <property type="match status" value="1"/>
</dbReference>